<accession>A0AAE3E8L2</accession>
<dbReference type="CDD" id="cd03230">
    <property type="entry name" value="ABC_DR_subfamily_A"/>
    <property type="match status" value="1"/>
</dbReference>
<dbReference type="AlphaFoldDB" id="A0AAE3E8L2"/>
<dbReference type="SUPFAM" id="SSF52540">
    <property type="entry name" value="P-loop containing nucleoside triphosphate hydrolases"/>
    <property type="match status" value="1"/>
</dbReference>
<organism evidence="5 6">
    <name type="scientific">Anthropogastromicrobium aceti</name>
    <dbReference type="NCBI Taxonomy" id="2981768"/>
    <lineage>
        <taxon>Bacteria</taxon>
        <taxon>Bacillati</taxon>
        <taxon>Bacillota</taxon>
        <taxon>Clostridia</taxon>
        <taxon>Lachnospirales</taxon>
        <taxon>Lachnospiraceae</taxon>
        <taxon>Anthropogastromicrobium</taxon>
    </lineage>
</organism>
<dbReference type="InterPro" id="IPR027417">
    <property type="entry name" value="P-loop_NTPase"/>
</dbReference>
<dbReference type="RefSeq" id="WP_118613506.1">
    <property type="nucleotide sequence ID" value="NZ_JAJEQN010000077.1"/>
</dbReference>
<comment type="caution">
    <text evidence="5">The sequence shown here is derived from an EMBL/GenBank/DDBJ whole genome shotgun (WGS) entry which is preliminary data.</text>
</comment>
<keyword evidence="6" id="KW-1185">Reference proteome</keyword>
<dbReference type="PANTHER" id="PTHR42939:SF1">
    <property type="entry name" value="ABC TRANSPORTER ATP-BINDING PROTEIN ALBC-RELATED"/>
    <property type="match status" value="1"/>
</dbReference>
<dbReference type="InterPro" id="IPR003439">
    <property type="entry name" value="ABC_transporter-like_ATP-bd"/>
</dbReference>
<evidence type="ECO:0000256" key="1">
    <source>
        <dbReference type="ARBA" id="ARBA00022448"/>
    </source>
</evidence>
<dbReference type="GO" id="GO:0016887">
    <property type="term" value="F:ATP hydrolysis activity"/>
    <property type="evidence" value="ECO:0007669"/>
    <property type="project" value="InterPro"/>
</dbReference>
<evidence type="ECO:0000256" key="2">
    <source>
        <dbReference type="ARBA" id="ARBA00022741"/>
    </source>
</evidence>
<gene>
    <name evidence="5" type="ORF">LKD48_16165</name>
</gene>
<dbReference type="PANTHER" id="PTHR42939">
    <property type="entry name" value="ABC TRANSPORTER ATP-BINDING PROTEIN ALBC-RELATED"/>
    <property type="match status" value="1"/>
</dbReference>
<reference evidence="5 6" key="1">
    <citation type="submission" date="2021-10" db="EMBL/GenBank/DDBJ databases">
        <title>Anaerobic single-cell dispensing facilitates the cultivation of human gut bacteria.</title>
        <authorList>
            <person name="Afrizal A."/>
        </authorList>
    </citation>
    <scope>NUCLEOTIDE SEQUENCE [LARGE SCALE GENOMIC DNA]</scope>
    <source>
        <strain evidence="5 6">CLA-AA-H224</strain>
    </source>
</reference>
<feature type="domain" description="ABC transporter" evidence="4">
    <location>
        <begin position="2"/>
        <end position="230"/>
    </location>
</feature>
<evidence type="ECO:0000256" key="3">
    <source>
        <dbReference type="ARBA" id="ARBA00022840"/>
    </source>
</evidence>
<keyword evidence="3 5" id="KW-0067">ATP-binding</keyword>
<sequence length="230" mass="26535">MIEVNNLFKSYGDKTIFEDVSCSLKNHRIYALVGINGIGKSTLLNAITQPFSFDRGKVSIDGINNRLFEVKFHFFYVPDSKEMFLNLTGAEYLKFIIQLYRQDEKIAEEKLKRLSVMFKLDRSLNEYIANYSLGMKQKVYLMAAFLSGASNLILDEPFNGLDPESVAILKKMLLEYRDAGNLVLFSIHNLDLAANFCDNVLFVDRERKVFQVENPRNFNELETVFFTQCV</sequence>
<dbReference type="Gene3D" id="3.40.50.300">
    <property type="entry name" value="P-loop containing nucleotide triphosphate hydrolases"/>
    <property type="match status" value="1"/>
</dbReference>
<evidence type="ECO:0000313" key="6">
    <source>
        <dbReference type="Proteomes" id="UP001198200"/>
    </source>
</evidence>
<dbReference type="PROSITE" id="PS50893">
    <property type="entry name" value="ABC_TRANSPORTER_2"/>
    <property type="match status" value="1"/>
</dbReference>
<evidence type="ECO:0000313" key="5">
    <source>
        <dbReference type="EMBL" id="MCC2223131.1"/>
    </source>
</evidence>
<dbReference type="Proteomes" id="UP001198200">
    <property type="component" value="Unassembled WGS sequence"/>
</dbReference>
<dbReference type="EMBL" id="JAJEQN010000077">
    <property type="protein sequence ID" value="MCC2223131.1"/>
    <property type="molecule type" value="Genomic_DNA"/>
</dbReference>
<keyword evidence="1" id="KW-0813">Transport</keyword>
<dbReference type="Pfam" id="PF00005">
    <property type="entry name" value="ABC_tran"/>
    <property type="match status" value="1"/>
</dbReference>
<keyword evidence="2" id="KW-0547">Nucleotide-binding</keyword>
<name>A0AAE3E8L2_9FIRM</name>
<protein>
    <submittedName>
        <fullName evidence="5">ABC transporter ATP-binding protein</fullName>
    </submittedName>
</protein>
<dbReference type="GO" id="GO:0005524">
    <property type="term" value="F:ATP binding"/>
    <property type="evidence" value="ECO:0007669"/>
    <property type="project" value="UniProtKB-KW"/>
</dbReference>
<proteinExistence type="predicted"/>
<evidence type="ECO:0000259" key="4">
    <source>
        <dbReference type="PROSITE" id="PS50893"/>
    </source>
</evidence>
<dbReference type="InterPro" id="IPR051782">
    <property type="entry name" value="ABC_Transporter_VariousFunc"/>
</dbReference>